<dbReference type="GO" id="GO:0000160">
    <property type="term" value="P:phosphorelay signal transduction system"/>
    <property type="evidence" value="ECO:0007669"/>
    <property type="project" value="UniProtKB-KW"/>
</dbReference>
<dbReference type="Gene3D" id="1.10.287.130">
    <property type="match status" value="1"/>
</dbReference>
<dbReference type="EMBL" id="QDGZ01000010">
    <property type="protein sequence ID" value="PVG81048.1"/>
    <property type="molecule type" value="Genomic_DNA"/>
</dbReference>
<evidence type="ECO:0000313" key="8">
    <source>
        <dbReference type="Proteomes" id="UP000246018"/>
    </source>
</evidence>
<keyword evidence="8" id="KW-1185">Reference proteome</keyword>
<dbReference type="SUPFAM" id="SSF55874">
    <property type="entry name" value="ATPase domain of HSP90 chaperone/DNA topoisomerase II/histidine kinase"/>
    <property type="match status" value="1"/>
</dbReference>
<dbReference type="PRINTS" id="PR00344">
    <property type="entry name" value="BCTRLSENSOR"/>
</dbReference>
<sequence length="675" mass="73561">MVEQLLTDLPAQLPVAVAVIAPEGRVDYANPRLAELLDTTSGELVGRPVDDVMGEPGFHDALTDADDGAMRELRCRRVDGTELWFDVTCRRMEGSEALLVVLAETTERHKLAGEDAARTALLTELAELPEKNPGPVCRLASDGTILMANAAARRFIGAGDIRGRNWLELCPGMSQDLWQQVLDVEPGSPVRVLHEAEKDDVYILFSHVRSDNGDLVFAYGADITARRRNEKLLAEQAATLREMARFPEMNPGPVLRMDIGAKVLMANAAARSVFGDELIGRSWRDLCPGIDSEAWDAFLAAEGAAVPHEAWIDDRAYVFAHRFDRQSRLVFVFGADVTAQKKAESALRQSERMATLGTLAAGVAHELNNPAAATRRAANQLSEAFADLEAAHLQLDAVAEVGDAREVLRELEARAREHAVRPSDLGTVERSDREAEIEDWLDDHDVEGAWDLAPTLVSQGLDPDDLDRLLDRVGPQGLPVVLAWASSAFRVYLLTHEIGQGAGRISEIVGALKSYSYLGQAPVQAVDLHEGIDNTLVILRNKLKHGIEVRREYGDVPPVAAYGSELNQVWMNLLDNAADAMNGKGTITIRTHRDSDWAVVEIVDDGPGIPSSIQHKVFDPFFTTKEPGEGTGLGLSTTYSIVTERHHGTISVTSVPGETCFTVRLPIDAVEGGAR</sequence>
<keyword evidence="3" id="KW-0808">Transferase</keyword>
<protein>
    <recommendedName>
        <fullName evidence="2">histidine kinase</fullName>
        <ecNumber evidence="2">2.7.13.3</ecNumber>
    </recommendedName>
</protein>
<keyword evidence="3" id="KW-0418">Kinase</keyword>
<dbReference type="InterPro" id="IPR035965">
    <property type="entry name" value="PAS-like_dom_sf"/>
</dbReference>
<dbReference type="GO" id="GO:0004673">
    <property type="term" value="F:protein histidine kinase activity"/>
    <property type="evidence" value="ECO:0007669"/>
    <property type="project" value="UniProtKB-EC"/>
</dbReference>
<dbReference type="PROSITE" id="PS50109">
    <property type="entry name" value="HIS_KIN"/>
    <property type="match status" value="1"/>
</dbReference>
<dbReference type="InterPro" id="IPR005467">
    <property type="entry name" value="His_kinase_dom"/>
</dbReference>
<dbReference type="Pfam" id="PF08448">
    <property type="entry name" value="PAS_4"/>
    <property type="match status" value="2"/>
</dbReference>
<dbReference type="NCBIfam" id="TIGR00229">
    <property type="entry name" value="sensory_box"/>
    <property type="match status" value="1"/>
</dbReference>
<evidence type="ECO:0000256" key="4">
    <source>
        <dbReference type="ARBA" id="ARBA00023012"/>
    </source>
</evidence>
<evidence type="ECO:0000256" key="3">
    <source>
        <dbReference type="ARBA" id="ARBA00022777"/>
    </source>
</evidence>
<dbReference type="InterPro" id="IPR013656">
    <property type="entry name" value="PAS_4"/>
</dbReference>
<dbReference type="PANTHER" id="PTHR43065:SF48">
    <property type="entry name" value="HISTIDINE KINASE"/>
    <property type="match status" value="1"/>
</dbReference>
<dbReference type="PANTHER" id="PTHR43065">
    <property type="entry name" value="SENSOR HISTIDINE KINASE"/>
    <property type="match status" value="1"/>
</dbReference>
<comment type="caution">
    <text evidence="7">The sequence shown here is derived from an EMBL/GenBank/DDBJ whole genome shotgun (WGS) entry which is preliminary data.</text>
</comment>
<proteinExistence type="predicted"/>
<dbReference type="AlphaFoldDB" id="A0A2T8F5S1"/>
<dbReference type="InterPro" id="IPR000014">
    <property type="entry name" value="PAS"/>
</dbReference>
<evidence type="ECO:0000259" key="5">
    <source>
        <dbReference type="PROSITE" id="PS50109"/>
    </source>
</evidence>
<comment type="catalytic activity">
    <reaction evidence="1">
        <text>ATP + protein L-histidine = ADP + protein N-phospho-L-histidine.</text>
        <dbReference type="EC" id="2.7.13.3"/>
    </reaction>
</comment>
<dbReference type="SUPFAM" id="SSF55785">
    <property type="entry name" value="PYP-like sensor domain (PAS domain)"/>
    <property type="match status" value="3"/>
</dbReference>
<dbReference type="EC" id="2.7.13.3" evidence="2"/>
<dbReference type="InterPro" id="IPR036890">
    <property type="entry name" value="HATPase_C_sf"/>
</dbReference>
<dbReference type="InterPro" id="IPR004358">
    <property type="entry name" value="Sig_transdc_His_kin-like_C"/>
</dbReference>
<dbReference type="Gene3D" id="3.30.450.20">
    <property type="entry name" value="PAS domain"/>
    <property type="match status" value="3"/>
</dbReference>
<evidence type="ECO:0000256" key="2">
    <source>
        <dbReference type="ARBA" id="ARBA00012438"/>
    </source>
</evidence>
<evidence type="ECO:0000259" key="6">
    <source>
        <dbReference type="PROSITE" id="PS50112"/>
    </source>
</evidence>
<evidence type="ECO:0000313" key="7">
    <source>
        <dbReference type="EMBL" id="PVG81048.1"/>
    </source>
</evidence>
<dbReference type="InterPro" id="IPR003594">
    <property type="entry name" value="HATPase_dom"/>
</dbReference>
<dbReference type="Gene3D" id="3.30.565.10">
    <property type="entry name" value="Histidine kinase-like ATPase, C-terminal domain"/>
    <property type="match status" value="1"/>
</dbReference>
<organism evidence="7 8">
    <name type="scientific">Nocardioides gansuensis</name>
    <dbReference type="NCBI Taxonomy" id="2138300"/>
    <lineage>
        <taxon>Bacteria</taxon>
        <taxon>Bacillati</taxon>
        <taxon>Actinomycetota</taxon>
        <taxon>Actinomycetes</taxon>
        <taxon>Propionibacteriales</taxon>
        <taxon>Nocardioidaceae</taxon>
        <taxon>Nocardioides</taxon>
    </lineage>
</organism>
<dbReference type="Pfam" id="PF02518">
    <property type="entry name" value="HATPase_c"/>
    <property type="match status" value="1"/>
</dbReference>
<feature type="domain" description="Histidine kinase" evidence="5">
    <location>
        <begin position="504"/>
        <end position="669"/>
    </location>
</feature>
<accession>A0A2T8F5S1</accession>
<name>A0A2T8F5S1_9ACTN</name>
<dbReference type="OrthoDB" id="1931120at2"/>
<dbReference type="PROSITE" id="PS50112">
    <property type="entry name" value="PAS"/>
    <property type="match status" value="1"/>
</dbReference>
<feature type="domain" description="PAS" evidence="6">
    <location>
        <begin position="2"/>
        <end position="47"/>
    </location>
</feature>
<dbReference type="SMART" id="SM00387">
    <property type="entry name" value="HATPase_c"/>
    <property type="match status" value="1"/>
</dbReference>
<dbReference type="RefSeq" id="WP_116573974.1">
    <property type="nucleotide sequence ID" value="NZ_QDGZ01000010.1"/>
</dbReference>
<gene>
    <name evidence="7" type="ORF">DDE18_19700</name>
</gene>
<dbReference type="Proteomes" id="UP000246018">
    <property type="component" value="Unassembled WGS sequence"/>
</dbReference>
<keyword evidence="4" id="KW-0902">Two-component regulatory system</keyword>
<dbReference type="SMART" id="SM00091">
    <property type="entry name" value="PAS"/>
    <property type="match status" value="3"/>
</dbReference>
<evidence type="ECO:0000256" key="1">
    <source>
        <dbReference type="ARBA" id="ARBA00000085"/>
    </source>
</evidence>
<reference evidence="7 8" key="1">
    <citation type="submission" date="2018-04" db="EMBL/GenBank/DDBJ databases">
        <title>Genome of Nocardioides gansuensis WSJ-1.</title>
        <authorList>
            <person name="Wu S."/>
            <person name="Wang G."/>
        </authorList>
    </citation>
    <scope>NUCLEOTIDE SEQUENCE [LARGE SCALE GENOMIC DNA]</scope>
    <source>
        <strain evidence="7 8">WSJ-1</strain>
    </source>
</reference>
<dbReference type="CDD" id="cd00130">
    <property type="entry name" value="PAS"/>
    <property type="match status" value="3"/>
</dbReference>